<organism evidence="7 8">
    <name type="scientific">Pseudomonas aestuarii</name>
    <dbReference type="NCBI Taxonomy" id="3018340"/>
    <lineage>
        <taxon>Bacteria</taxon>
        <taxon>Pseudomonadati</taxon>
        <taxon>Pseudomonadota</taxon>
        <taxon>Gammaproteobacteria</taxon>
        <taxon>Pseudomonadales</taxon>
        <taxon>Pseudomonadaceae</taxon>
        <taxon>Pseudomonas</taxon>
    </lineage>
</organism>
<comment type="pathway">
    <text evidence="1 5">Glycan biosynthesis; trehalose biosynthesis.</text>
</comment>
<keyword evidence="5" id="KW-0460">Magnesium</keyword>
<dbReference type="InterPro" id="IPR023198">
    <property type="entry name" value="PGP-like_dom2"/>
</dbReference>
<evidence type="ECO:0000313" key="8">
    <source>
        <dbReference type="Proteomes" id="UP001212042"/>
    </source>
</evidence>
<dbReference type="Gene3D" id="1.10.150.240">
    <property type="entry name" value="Putative phosphatase, domain 2"/>
    <property type="match status" value="1"/>
</dbReference>
<sequence>MKKSSRPSHAAQQDRPAAKAPSARTAGRQSVSGADADVRVADFAAAIFDLDGVVTRTARVHAASWKRLFDEYLGQRAAKTGEPVRPFDSERDYRRYVDGKPRYDGVESFLQARGITLPRGEPSDPPERETVCGLGNRKNQYFRESLQQDGVEVFDSAVALIRRLRSRRIGTALVSSSRNARAVLEVAGLEELFDICLDGNDIARLGLRGKPAPDLFVKAAELLGVEPQRAMVIEDAVSGVQAGRAGGFGLVVGIGRADQAAELEASGADIVVADLADLHLSVLPETVLRAVAVVPRALEQYAQIERELSGRRAAVFLDYDGTLTPIVERPDLAVLAEDMRATVKALAGLCRVAIISGRDRVDVERLVGLDELIYAGSHGFDIAGPDGLELQHEQGEAFAAVVQRAAERLREALAPIAGALVEPKRFAVAVHYRQVAEAEVARVEAVVDQLLGETPDLRKTHGKKVFELRPRFDWDKGKAVSWLLEALGLHGPEVLPFYLGDDTTDEDAFVALAEHGIGILVGCSAPETAARYVLERPADVQRFLRNLVGTLEDRRHGG</sequence>
<accession>A0ABT4XI74</accession>
<dbReference type="NCBIfam" id="TIGR02009">
    <property type="entry name" value="PGMB-YQAB-SF"/>
    <property type="match status" value="1"/>
</dbReference>
<dbReference type="InterPro" id="IPR023214">
    <property type="entry name" value="HAD_sf"/>
</dbReference>
<dbReference type="EMBL" id="JAQJZJ010000007">
    <property type="protein sequence ID" value="MDA7087921.1"/>
    <property type="molecule type" value="Genomic_DNA"/>
</dbReference>
<dbReference type="InterPro" id="IPR006379">
    <property type="entry name" value="HAD-SF_hydro_IIB"/>
</dbReference>
<evidence type="ECO:0000256" key="2">
    <source>
        <dbReference type="ARBA" id="ARBA00006171"/>
    </source>
</evidence>
<keyword evidence="5" id="KW-0479">Metal-binding</keyword>
<gene>
    <name evidence="7" type="primary">otsB</name>
    <name evidence="7" type="ORF">PH586_16130</name>
</gene>
<dbReference type="Gene3D" id="3.30.70.1020">
    <property type="entry name" value="Trehalose-6-phosphate phosphatase related protein, domain 2"/>
    <property type="match status" value="1"/>
</dbReference>
<dbReference type="NCBIfam" id="TIGR00685">
    <property type="entry name" value="T6PP"/>
    <property type="match status" value="1"/>
</dbReference>
<proteinExistence type="inferred from homology"/>
<feature type="region of interest" description="Disordered" evidence="6">
    <location>
        <begin position="1"/>
        <end position="33"/>
    </location>
</feature>
<name>A0ABT4XI74_9PSED</name>
<comment type="cofactor">
    <cofactor evidence="5">
        <name>Mg(2+)</name>
        <dbReference type="ChEBI" id="CHEBI:18420"/>
    </cofactor>
</comment>
<dbReference type="Pfam" id="PF02358">
    <property type="entry name" value="Trehalose_PPase"/>
    <property type="match status" value="1"/>
</dbReference>
<dbReference type="RefSeq" id="WP_271348782.1">
    <property type="nucleotide sequence ID" value="NZ_JAQJZJ010000007.1"/>
</dbReference>
<keyword evidence="8" id="KW-1185">Reference proteome</keyword>
<comment type="similarity">
    <text evidence="3 5">Belongs to the trehalose phosphatase family.</text>
</comment>
<dbReference type="InterPro" id="IPR010976">
    <property type="entry name" value="B-phosphoglucomutase_hydrolase"/>
</dbReference>
<evidence type="ECO:0000256" key="4">
    <source>
        <dbReference type="ARBA" id="ARBA00022801"/>
    </source>
</evidence>
<comment type="catalytic activity">
    <reaction evidence="5">
        <text>alpha,alpha-trehalose 6-phosphate + H2O = alpha,alpha-trehalose + phosphate</text>
        <dbReference type="Rhea" id="RHEA:23420"/>
        <dbReference type="ChEBI" id="CHEBI:15377"/>
        <dbReference type="ChEBI" id="CHEBI:16551"/>
        <dbReference type="ChEBI" id="CHEBI:43474"/>
        <dbReference type="ChEBI" id="CHEBI:58429"/>
        <dbReference type="EC" id="3.1.3.12"/>
    </reaction>
</comment>
<dbReference type="SFLD" id="SFLDS00003">
    <property type="entry name" value="Haloacid_Dehalogenase"/>
    <property type="match status" value="1"/>
</dbReference>
<evidence type="ECO:0000256" key="5">
    <source>
        <dbReference type="RuleBase" id="RU361117"/>
    </source>
</evidence>
<dbReference type="SFLD" id="SFLDG01129">
    <property type="entry name" value="C1.5:_HAD__Beta-PGM__Phosphata"/>
    <property type="match status" value="1"/>
</dbReference>
<comment type="caution">
    <text evidence="7">The sequence shown here is derived from an EMBL/GenBank/DDBJ whole genome shotgun (WGS) entry which is preliminary data.</text>
</comment>
<dbReference type="Pfam" id="PF00702">
    <property type="entry name" value="Hydrolase"/>
    <property type="match status" value="1"/>
</dbReference>
<reference evidence="7 8" key="1">
    <citation type="submission" date="2023-01" db="EMBL/GenBank/DDBJ databases">
        <title>Pseudomonas SA3-5T sp. nov., isolated from tidal flat sediment.</title>
        <authorList>
            <person name="Kim H.S."/>
            <person name="Kim J.-S."/>
            <person name="Suh M.K."/>
            <person name="Eom M.K."/>
            <person name="Lee J.-S."/>
        </authorList>
    </citation>
    <scope>NUCLEOTIDE SEQUENCE [LARGE SCALE GENOMIC DNA]</scope>
    <source>
        <strain evidence="7 8">SA3-5</strain>
    </source>
</reference>
<keyword evidence="4 5" id="KW-0378">Hydrolase</keyword>
<comment type="function">
    <text evidence="5">Removes the phosphate from trehalose 6-phosphate to produce free trehalose.</text>
</comment>
<evidence type="ECO:0000256" key="1">
    <source>
        <dbReference type="ARBA" id="ARBA00005199"/>
    </source>
</evidence>
<dbReference type="InterPro" id="IPR003337">
    <property type="entry name" value="Trehalose_PPase"/>
</dbReference>
<dbReference type="InterPro" id="IPR036412">
    <property type="entry name" value="HAD-like_sf"/>
</dbReference>
<dbReference type="CDD" id="cd01627">
    <property type="entry name" value="HAD_TPP"/>
    <property type="match status" value="1"/>
</dbReference>
<dbReference type="EC" id="3.1.3.12" evidence="5"/>
<evidence type="ECO:0000313" key="7">
    <source>
        <dbReference type="EMBL" id="MDA7087921.1"/>
    </source>
</evidence>
<dbReference type="Proteomes" id="UP001212042">
    <property type="component" value="Unassembled WGS sequence"/>
</dbReference>
<dbReference type="PANTHER" id="PTHR43768:SF3">
    <property type="entry name" value="TREHALOSE 6-PHOSPHATE PHOSPHATASE"/>
    <property type="match status" value="1"/>
</dbReference>
<dbReference type="GO" id="GO:0004805">
    <property type="term" value="F:trehalose-phosphatase activity"/>
    <property type="evidence" value="ECO:0007669"/>
    <property type="project" value="UniProtKB-EC"/>
</dbReference>
<dbReference type="SUPFAM" id="SSF56784">
    <property type="entry name" value="HAD-like"/>
    <property type="match status" value="2"/>
</dbReference>
<dbReference type="NCBIfam" id="TIGR01484">
    <property type="entry name" value="HAD-SF-IIB"/>
    <property type="match status" value="1"/>
</dbReference>
<dbReference type="Gene3D" id="3.40.50.1000">
    <property type="entry name" value="HAD superfamily/HAD-like"/>
    <property type="match status" value="2"/>
</dbReference>
<evidence type="ECO:0000256" key="3">
    <source>
        <dbReference type="ARBA" id="ARBA00008770"/>
    </source>
</evidence>
<dbReference type="InterPro" id="IPR006439">
    <property type="entry name" value="HAD-SF_hydro_IA"/>
</dbReference>
<protein>
    <recommendedName>
        <fullName evidence="5">Trehalose 6-phosphate phosphatase</fullName>
        <ecNumber evidence="5">3.1.3.12</ecNumber>
    </recommendedName>
</protein>
<comment type="similarity">
    <text evidence="2">Belongs to the HAD-like hydrolase superfamily. CbbY/CbbZ/Gph/YieH family.</text>
</comment>
<dbReference type="InterPro" id="IPR044651">
    <property type="entry name" value="OTSB-like"/>
</dbReference>
<evidence type="ECO:0000256" key="6">
    <source>
        <dbReference type="SAM" id="MobiDB-lite"/>
    </source>
</evidence>
<dbReference type="PANTHER" id="PTHR43768">
    <property type="entry name" value="TREHALOSE 6-PHOSPHATE PHOSPHATASE"/>
    <property type="match status" value="1"/>
</dbReference>
<dbReference type="NCBIfam" id="TIGR01509">
    <property type="entry name" value="HAD-SF-IA-v3"/>
    <property type="match status" value="1"/>
</dbReference>